<reference evidence="3 4" key="1">
    <citation type="submission" date="2017-03" db="EMBL/GenBank/DDBJ databases">
        <title>Paenibacillus larvae genome sequencing.</title>
        <authorList>
            <person name="Dingman D.W."/>
        </authorList>
    </citation>
    <scope>NUCLEOTIDE SEQUENCE [LARGE SCALE GENOMIC DNA]</scope>
    <source>
        <strain evidence="3 4">SAG 10367</strain>
        <plasmid evidence="4">pplp3</plasmid>
    </source>
</reference>
<organism evidence="3 4">
    <name type="scientific">Paenibacillus larvae subsp. pulvifaciens</name>
    <dbReference type="NCBI Taxonomy" id="1477"/>
    <lineage>
        <taxon>Bacteria</taxon>
        <taxon>Bacillati</taxon>
        <taxon>Bacillota</taxon>
        <taxon>Bacilli</taxon>
        <taxon>Bacillales</taxon>
        <taxon>Paenibacillaceae</taxon>
        <taxon>Paenibacillus</taxon>
    </lineage>
</organism>
<dbReference type="Proteomes" id="UP000192727">
    <property type="component" value="Plasmid pPLP3"/>
</dbReference>
<dbReference type="AlphaFoldDB" id="A0A1V0V031"/>
<evidence type="ECO:0000256" key="2">
    <source>
        <dbReference type="ARBA" id="ARBA00022649"/>
    </source>
</evidence>
<dbReference type="EMBL" id="CP020558">
    <property type="protein sequence ID" value="ARF70759.1"/>
    <property type="molecule type" value="Genomic_DNA"/>
</dbReference>
<geneLocation type="plasmid" evidence="4">
    <name>pplp3</name>
</geneLocation>
<dbReference type="InterPro" id="IPR011067">
    <property type="entry name" value="Plasmid_toxin/cell-grow_inhib"/>
</dbReference>
<dbReference type="Pfam" id="PF02452">
    <property type="entry name" value="PemK_toxin"/>
    <property type="match status" value="1"/>
</dbReference>
<gene>
    <name evidence="3" type="ORF">B7C51_25140</name>
</gene>
<dbReference type="RefSeq" id="WP_083041740.1">
    <property type="nucleotide sequence ID" value="NZ_CP020558.1"/>
</dbReference>
<evidence type="ECO:0008006" key="5">
    <source>
        <dbReference type="Google" id="ProtNLM"/>
    </source>
</evidence>
<keyword evidence="2" id="KW-1277">Toxin-antitoxin system</keyword>
<accession>A0A1V0V031</accession>
<evidence type="ECO:0000313" key="4">
    <source>
        <dbReference type="Proteomes" id="UP000192727"/>
    </source>
</evidence>
<evidence type="ECO:0000256" key="1">
    <source>
        <dbReference type="ARBA" id="ARBA00007521"/>
    </source>
</evidence>
<evidence type="ECO:0000313" key="3">
    <source>
        <dbReference type="EMBL" id="ARF70759.1"/>
    </source>
</evidence>
<protein>
    <recommendedName>
        <fullName evidence="5">PemK-like protein</fullName>
    </recommendedName>
</protein>
<dbReference type="SUPFAM" id="SSF50118">
    <property type="entry name" value="Cell growth inhibitor/plasmid maintenance toxic component"/>
    <property type="match status" value="1"/>
</dbReference>
<keyword evidence="3" id="KW-0614">Plasmid</keyword>
<name>A0A1V0V031_9BACL</name>
<dbReference type="Gene3D" id="2.30.30.110">
    <property type="match status" value="1"/>
</dbReference>
<sequence>MIISAGEVWLAYFQFDDDRTKGKVRPVIVLDTTDVVRILCMKVTTHPPRDEYDHQIMEWVKANLRKPSTARASKVLNIEKRYFQHKIGKLEDNDFNIAVNLFIKFVQDHKETN</sequence>
<comment type="similarity">
    <text evidence="1">Belongs to the PemK/MazF family.</text>
</comment>
<proteinExistence type="inferred from homology"/>
<dbReference type="InterPro" id="IPR003477">
    <property type="entry name" value="PemK-like"/>
</dbReference>
<dbReference type="GO" id="GO:0003677">
    <property type="term" value="F:DNA binding"/>
    <property type="evidence" value="ECO:0007669"/>
    <property type="project" value="InterPro"/>
</dbReference>